<dbReference type="Proteomes" id="UP000015092">
    <property type="component" value="Segment"/>
</dbReference>
<organism evidence="1 2">
    <name type="scientific">Bacillus phage JL</name>
    <dbReference type="NCBI Taxonomy" id="1296655"/>
    <lineage>
        <taxon>Viruses</taxon>
        <taxon>Duplodnaviria</taxon>
        <taxon>Heunggongvirae</taxon>
        <taxon>Uroviricota</taxon>
        <taxon>Caudoviricetes</taxon>
        <taxon>Herelleviridae</taxon>
        <taxon>Spounavirinae</taxon>
        <taxon>Siminovitchvirus</taxon>
        <taxon>Siminovitchvirus JL</taxon>
    </lineage>
</organism>
<evidence type="ECO:0000313" key="1">
    <source>
        <dbReference type="EMBL" id="AGR46754.1"/>
    </source>
</evidence>
<accession>S5MAF3</accession>
<dbReference type="GeneID" id="26642189"/>
<dbReference type="OrthoDB" id="32654at10239"/>
<name>S5MAF3_9CAUD</name>
<gene>
    <name evidence="1" type="ORF">JL_71</name>
</gene>
<dbReference type="KEGG" id="vg:26642189"/>
<proteinExistence type="predicted"/>
<keyword evidence="2" id="KW-1185">Reference proteome</keyword>
<dbReference type="EMBL" id="KC595512">
    <property type="protein sequence ID" value="AGR46754.1"/>
    <property type="molecule type" value="Genomic_DNA"/>
</dbReference>
<dbReference type="RefSeq" id="YP_009215851.1">
    <property type="nucleotide sequence ID" value="NC_028982.1"/>
</dbReference>
<evidence type="ECO:0000313" key="2">
    <source>
        <dbReference type="Proteomes" id="UP000015092"/>
    </source>
</evidence>
<protein>
    <submittedName>
        <fullName evidence="1">Uncharacterized protein</fullName>
    </submittedName>
</protein>
<reference evidence="1 2" key="1">
    <citation type="journal article" date="2014" name="Genome Announc.">
        <title>Genome Sequences of Three Novel Bacillus cereus Bacteriophages.</title>
        <authorList>
            <person name="Grose J.H."/>
            <person name="Jensen J.D."/>
            <person name="Merrill B.D."/>
            <person name="Fisher J.N."/>
            <person name="Burnett S.H."/>
            <person name="Breakwell D.P."/>
        </authorList>
    </citation>
    <scope>NUCLEOTIDE SEQUENCE [LARGE SCALE GENOMIC DNA]</scope>
</reference>
<sequence length="119" mass="13529">MKANYSDRLIDNKMILTTLTKVEDTSRSTVYVTSNPELYVIVFYNQTALADYIKQNVDGLFGIRLIKEGKKYCSYNVSLESGEEIIGRTIAEAFNIMNKDNEEPVIMYTDDVTGLPIIE</sequence>